<evidence type="ECO:0000313" key="2">
    <source>
        <dbReference type="Proteomes" id="UP000095280"/>
    </source>
</evidence>
<keyword evidence="2" id="KW-1185">Reference proteome</keyword>
<dbReference type="AlphaFoldDB" id="A0A1I8FFX2"/>
<dbReference type="Proteomes" id="UP000095280">
    <property type="component" value="Unplaced"/>
</dbReference>
<reference evidence="3" key="1">
    <citation type="submission" date="2016-11" db="UniProtKB">
        <authorList>
            <consortium name="WormBaseParasite"/>
        </authorList>
    </citation>
    <scope>IDENTIFICATION</scope>
</reference>
<name>A0A1I8FFX2_9PLAT</name>
<accession>A0A1I8FFX2</accession>
<evidence type="ECO:0000256" key="1">
    <source>
        <dbReference type="SAM" id="MobiDB-lite"/>
    </source>
</evidence>
<organism evidence="2 3">
    <name type="scientific">Macrostomum lignano</name>
    <dbReference type="NCBI Taxonomy" id="282301"/>
    <lineage>
        <taxon>Eukaryota</taxon>
        <taxon>Metazoa</taxon>
        <taxon>Spiralia</taxon>
        <taxon>Lophotrochozoa</taxon>
        <taxon>Platyhelminthes</taxon>
        <taxon>Rhabditophora</taxon>
        <taxon>Macrostomorpha</taxon>
        <taxon>Macrostomida</taxon>
        <taxon>Macrostomidae</taxon>
        <taxon>Macrostomum</taxon>
    </lineage>
</organism>
<evidence type="ECO:0000313" key="3">
    <source>
        <dbReference type="WBParaSite" id="maker-unitig_31520-snap-gene-0.2-mRNA-1"/>
    </source>
</evidence>
<proteinExistence type="predicted"/>
<protein>
    <submittedName>
        <fullName evidence="3">Protein kinase domain-containing protein</fullName>
    </submittedName>
</protein>
<sequence>MKETCLKEFRAQPNDSAFAPHQERRQGQKHEAMRVIENTVLSALQFKQSVGKSFLGPNSNFVQSQLGTTSWLPCSSLEYKHADDEVCHLDDDPEERHPMNQIIMYNSGILNDLFDLVSQDFEITERPCSTVQAETHLALALVEVFTGNKDTCMKVLPQQHIAKIMSLLSTDPECRNSWDLLNTIVKVEELDLPLKRNQECIMTYLMQHRADIAQCLDQNPGVQFRLLRSGTRTPESDFNGRSGRPSGHLRRRREQVHRIEKSSIYRVGEVLNVLTGPRHLGSHTSGPMLDSCCGGGAGDLPHDVAMWKLLGMWRQEFKQAASLANENPRLLLLALKSTSAVRSVLPGISKRRLDRQKQSTQNIHGTLKYLFEGRAAHRIGDIGDPHPAGSPDEGREGHRYCPGCVSSSIRWGCGEVFMPRLV</sequence>
<dbReference type="WBParaSite" id="maker-unitig_31520-snap-gene-0.2-mRNA-1">
    <property type="protein sequence ID" value="maker-unitig_31520-snap-gene-0.2-mRNA-1"/>
    <property type="gene ID" value="maker-unitig_31520-snap-gene-0.2"/>
</dbReference>
<feature type="region of interest" description="Disordered" evidence="1">
    <location>
        <begin position="229"/>
        <end position="253"/>
    </location>
</feature>